<dbReference type="SUPFAM" id="SSF53850">
    <property type="entry name" value="Periplasmic binding protein-like II"/>
    <property type="match status" value="1"/>
</dbReference>
<dbReference type="PANTHER" id="PTHR30537">
    <property type="entry name" value="HTH-TYPE TRANSCRIPTIONAL REGULATOR"/>
    <property type="match status" value="1"/>
</dbReference>
<dbReference type="Proteomes" id="UP000510621">
    <property type="component" value="Chromosome"/>
</dbReference>
<dbReference type="AlphaFoldDB" id="A0A7L6AY35"/>
<dbReference type="InterPro" id="IPR005119">
    <property type="entry name" value="LysR_subst-bd"/>
</dbReference>
<gene>
    <name evidence="3" type="ORF">HZT40_03250</name>
</gene>
<evidence type="ECO:0000313" key="4">
    <source>
        <dbReference type="Proteomes" id="UP000510621"/>
    </source>
</evidence>
<name>A0A7L6AY35_9GAMM</name>
<proteinExistence type="inferred from homology"/>
<dbReference type="GO" id="GO:0006351">
    <property type="term" value="P:DNA-templated transcription"/>
    <property type="evidence" value="ECO:0007669"/>
    <property type="project" value="TreeGrafter"/>
</dbReference>
<dbReference type="GO" id="GO:0043565">
    <property type="term" value="F:sequence-specific DNA binding"/>
    <property type="evidence" value="ECO:0007669"/>
    <property type="project" value="TreeGrafter"/>
</dbReference>
<dbReference type="Gene3D" id="3.40.190.290">
    <property type="match status" value="1"/>
</dbReference>
<feature type="domain" description="LysR substrate-binding" evidence="2">
    <location>
        <begin position="3"/>
        <end position="78"/>
    </location>
</feature>
<dbReference type="KEGG" id="this:HZT40_03250"/>
<organism evidence="3 4">
    <name type="scientific">Candidatus Thiothrix singaporensis</name>
    <dbReference type="NCBI Taxonomy" id="2799669"/>
    <lineage>
        <taxon>Bacteria</taxon>
        <taxon>Pseudomonadati</taxon>
        <taxon>Pseudomonadota</taxon>
        <taxon>Gammaproteobacteria</taxon>
        <taxon>Thiotrichales</taxon>
        <taxon>Thiotrichaceae</taxon>
        <taxon>Thiothrix</taxon>
    </lineage>
</organism>
<reference evidence="3" key="1">
    <citation type="submission" date="2020-06" db="EMBL/GenBank/DDBJ databases">
        <title>Analysis procedures for assessing recovery of high quality, complete, closed genomes from Nanopore long read metagenome sequencing.</title>
        <authorList>
            <person name="Bessarab I."/>
            <person name="Arumugam K."/>
            <person name="Haryono M."/>
            <person name="Liu X."/>
            <person name="Roy S."/>
            <person name="Zuniga-Montanez R.E."/>
            <person name="Qiu G."/>
            <person name="Drautz-Moses D.I."/>
            <person name="Law Y.Y."/>
            <person name="Wuertz S."/>
            <person name="Lauro F.M."/>
            <person name="Huson D.H."/>
            <person name="Williams R.B."/>
        </authorList>
    </citation>
    <scope>NUCLEOTIDE SEQUENCE [LARGE SCALE GENOMIC DNA]</scope>
    <source>
        <strain evidence="3">SSD2</strain>
    </source>
</reference>
<keyword evidence="4" id="KW-1185">Reference proteome</keyword>
<dbReference type="GO" id="GO:0003700">
    <property type="term" value="F:DNA-binding transcription factor activity"/>
    <property type="evidence" value="ECO:0007669"/>
    <property type="project" value="TreeGrafter"/>
</dbReference>
<comment type="similarity">
    <text evidence="1">Belongs to the LysR transcriptional regulatory family.</text>
</comment>
<dbReference type="InterPro" id="IPR058163">
    <property type="entry name" value="LysR-type_TF_proteobact-type"/>
</dbReference>
<evidence type="ECO:0000256" key="1">
    <source>
        <dbReference type="ARBA" id="ARBA00009437"/>
    </source>
</evidence>
<evidence type="ECO:0000259" key="2">
    <source>
        <dbReference type="Pfam" id="PF03466"/>
    </source>
</evidence>
<protein>
    <recommendedName>
        <fullName evidence="2">LysR substrate-binding domain-containing protein</fullName>
    </recommendedName>
</protein>
<evidence type="ECO:0000313" key="3">
    <source>
        <dbReference type="EMBL" id="QLQ34071.1"/>
    </source>
</evidence>
<sequence length="85" mass="9787">MKQRIVSDHFPFVLQAAVDGVGVCLMPTQLCQEVEGRGVLRRILPDYSQPGRPLYLVYPRNRYLPRRVAAFRDAILESQQGVKFR</sequence>
<accession>A0A7L6AY35</accession>
<dbReference type="Pfam" id="PF03466">
    <property type="entry name" value="LysR_substrate"/>
    <property type="match status" value="1"/>
</dbReference>
<dbReference type="PANTHER" id="PTHR30537:SF74">
    <property type="entry name" value="HTH-TYPE TRANSCRIPTIONAL REGULATOR TRPI"/>
    <property type="match status" value="1"/>
</dbReference>
<dbReference type="EMBL" id="CP059265">
    <property type="protein sequence ID" value="QLQ34071.1"/>
    <property type="molecule type" value="Genomic_DNA"/>
</dbReference>